<organism evidence="6 12">
    <name type="scientific">Rotaria socialis</name>
    <dbReference type="NCBI Taxonomy" id="392032"/>
    <lineage>
        <taxon>Eukaryota</taxon>
        <taxon>Metazoa</taxon>
        <taxon>Spiralia</taxon>
        <taxon>Gnathifera</taxon>
        <taxon>Rotifera</taxon>
        <taxon>Eurotatoria</taxon>
        <taxon>Bdelloidea</taxon>
        <taxon>Philodinida</taxon>
        <taxon>Philodinidae</taxon>
        <taxon>Rotaria</taxon>
    </lineage>
</organism>
<dbReference type="Proteomes" id="UP000663873">
    <property type="component" value="Unassembled WGS sequence"/>
</dbReference>
<dbReference type="EMBL" id="CAJOBP010008545">
    <property type="protein sequence ID" value="CAF4536980.1"/>
    <property type="molecule type" value="Genomic_DNA"/>
</dbReference>
<evidence type="ECO:0000313" key="4">
    <source>
        <dbReference type="EMBL" id="CAF3471025.1"/>
    </source>
</evidence>
<keyword evidence="1" id="KW-0812">Transmembrane</keyword>
<feature type="transmembrane region" description="Helical" evidence="1">
    <location>
        <begin position="36"/>
        <end position="56"/>
    </location>
</feature>
<comment type="caution">
    <text evidence="6">The sequence shown here is derived from an EMBL/GenBank/DDBJ whole genome shotgun (WGS) entry which is preliminary data.</text>
</comment>
<dbReference type="EMBL" id="CAJOBR010001364">
    <property type="protein sequence ID" value="CAF4602020.1"/>
    <property type="molecule type" value="Genomic_DNA"/>
</dbReference>
<evidence type="ECO:0000313" key="6">
    <source>
        <dbReference type="EMBL" id="CAF3763519.1"/>
    </source>
</evidence>
<dbReference type="OrthoDB" id="2124888at2759"/>
<dbReference type="Proteomes" id="UP000663872">
    <property type="component" value="Unassembled WGS sequence"/>
</dbReference>
<dbReference type="Proteomes" id="UP000663838">
    <property type="component" value="Unassembled WGS sequence"/>
</dbReference>
<evidence type="ECO:0000313" key="10">
    <source>
        <dbReference type="EMBL" id="CAF4545945.1"/>
    </source>
</evidence>
<keyword evidence="1" id="KW-0472">Membrane</keyword>
<dbReference type="AlphaFoldDB" id="A0A818Z4B6"/>
<dbReference type="EMBL" id="CAJNYU010004517">
    <property type="protein sequence ID" value="CAF3763519.1"/>
    <property type="molecule type" value="Genomic_DNA"/>
</dbReference>
<dbReference type="Proteomes" id="UP000663848">
    <property type="component" value="Unassembled WGS sequence"/>
</dbReference>
<feature type="transmembrane region" description="Helical" evidence="1">
    <location>
        <begin position="104"/>
        <end position="126"/>
    </location>
</feature>
<dbReference type="EMBL" id="CAJOBO010000085">
    <property type="protein sequence ID" value="CAF4124103.1"/>
    <property type="molecule type" value="Genomic_DNA"/>
</dbReference>
<accession>A0A818Z4B6</accession>
<keyword evidence="13" id="KW-1185">Reference proteome</keyword>
<evidence type="ECO:0000313" key="11">
    <source>
        <dbReference type="EMBL" id="CAF4602020.1"/>
    </source>
</evidence>
<evidence type="ECO:0000313" key="3">
    <source>
        <dbReference type="EMBL" id="CAF3297669.1"/>
    </source>
</evidence>
<protein>
    <submittedName>
        <fullName evidence="6">Uncharacterized protein</fullName>
    </submittedName>
</protein>
<reference evidence="6" key="1">
    <citation type="submission" date="2021-02" db="EMBL/GenBank/DDBJ databases">
        <authorList>
            <person name="Nowell W R."/>
        </authorList>
    </citation>
    <scope>NUCLEOTIDE SEQUENCE</scope>
</reference>
<evidence type="ECO:0000256" key="1">
    <source>
        <dbReference type="SAM" id="Phobius"/>
    </source>
</evidence>
<name>A0A818Z4B6_9BILA</name>
<evidence type="ECO:0000313" key="5">
    <source>
        <dbReference type="EMBL" id="CAF3679905.1"/>
    </source>
</evidence>
<sequence length="175" mass="20347">MTRIGLPLLYPFFKGESLENEFGFVNYYHNNSINRFLHTLTLPLLIFSLLTITHSIDYRLCMLFYIVYCAIIFMFDIKTGLAFFSLFALLYVPATVFSSQGSLASFYGSLIFFTALIIQGLGHYIFQQAAPAFRLFEATFTTPAYLMMYLITNHNDIFWNNVKNETSKWKQILKK</sequence>
<dbReference type="Proteomes" id="UP000663851">
    <property type="component" value="Unassembled WGS sequence"/>
</dbReference>
<evidence type="ECO:0000313" key="13">
    <source>
        <dbReference type="Proteomes" id="UP000663873"/>
    </source>
</evidence>
<dbReference type="Proteomes" id="UP000663865">
    <property type="component" value="Unassembled WGS sequence"/>
</dbReference>
<evidence type="ECO:0000313" key="12">
    <source>
        <dbReference type="Proteomes" id="UP000663869"/>
    </source>
</evidence>
<evidence type="ECO:0000313" key="9">
    <source>
        <dbReference type="EMBL" id="CAF4536980.1"/>
    </source>
</evidence>
<dbReference type="Proteomes" id="UP000663825">
    <property type="component" value="Unassembled WGS sequence"/>
</dbReference>
<dbReference type="EMBL" id="CAJNYV010002342">
    <property type="protein sequence ID" value="CAF3471025.1"/>
    <property type="molecule type" value="Genomic_DNA"/>
</dbReference>
<dbReference type="Proteomes" id="UP000663869">
    <property type="component" value="Unassembled WGS sequence"/>
</dbReference>
<dbReference type="EMBL" id="CAJNYT010004683">
    <property type="protein sequence ID" value="CAF3679905.1"/>
    <property type="molecule type" value="Genomic_DNA"/>
</dbReference>
<dbReference type="EMBL" id="CAJOBS010000298">
    <property type="protein sequence ID" value="CAF4545945.1"/>
    <property type="molecule type" value="Genomic_DNA"/>
</dbReference>
<proteinExistence type="predicted"/>
<keyword evidence="1" id="KW-1133">Transmembrane helix</keyword>
<dbReference type="EMBL" id="CAJNYD010000074">
    <property type="protein sequence ID" value="CAF3210627.1"/>
    <property type="molecule type" value="Genomic_DNA"/>
</dbReference>
<evidence type="ECO:0000313" key="7">
    <source>
        <dbReference type="EMBL" id="CAF4124103.1"/>
    </source>
</evidence>
<gene>
    <name evidence="6" type="ORF">FME351_LOCUS31529</name>
    <name evidence="5" type="ORF">GRG538_LOCUS26944</name>
    <name evidence="7" type="ORF">HFQ381_LOCUS2571</name>
    <name evidence="4" type="ORF">KIK155_LOCUS13818</name>
    <name evidence="2" type="ORF">LUA448_LOCUS2747</name>
    <name evidence="11" type="ORF">QYT958_LOCUS11616</name>
    <name evidence="3" type="ORF">TIS948_LOCUS18069</name>
    <name evidence="10" type="ORF">TOA249_LOCUS6852</name>
    <name evidence="8" type="ORF">TSG867_LOCUS302</name>
    <name evidence="9" type="ORF">UJA718_LOCUS28536</name>
</gene>
<dbReference type="EMBL" id="CAJNXB010003106">
    <property type="protein sequence ID" value="CAF3297669.1"/>
    <property type="molecule type" value="Genomic_DNA"/>
</dbReference>
<dbReference type="Proteomes" id="UP000663862">
    <property type="component" value="Unassembled WGS sequence"/>
</dbReference>
<feature type="transmembrane region" description="Helical" evidence="1">
    <location>
        <begin position="63"/>
        <end position="92"/>
    </location>
</feature>
<evidence type="ECO:0000313" key="8">
    <source>
        <dbReference type="EMBL" id="CAF4204432.1"/>
    </source>
</evidence>
<evidence type="ECO:0000313" key="2">
    <source>
        <dbReference type="EMBL" id="CAF3210627.1"/>
    </source>
</evidence>
<dbReference type="Proteomes" id="UP000663833">
    <property type="component" value="Unassembled WGS sequence"/>
</dbReference>
<dbReference type="EMBL" id="CAJOBQ010000006">
    <property type="protein sequence ID" value="CAF4204432.1"/>
    <property type="molecule type" value="Genomic_DNA"/>
</dbReference>